<proteinExistence type="predicted"/>
<dbReference type="EMBL" id="CP045483">
    <property type="protein sequence ID" value="QGR20552.1"/>
    <property type="molecule type" value="Genomic_DNA"/>
</dbReference>
<dbReference type="AlphaFoldDB" id="A0A650CSC6"/>
<dbReference type="InterPro" id="IPR007981">
    <property type="entry name" value="Peptidase_A5"/>
</dbReference>
<name>A0A650CSC6_9CREN</name>
<organism evidence="2 3">
    <name type="scientific">Stygiolobus azoricus</name>
    <dbReference type="NCBI Taxonomy" id="41675"/>
    <lineage>
        <taxon>Archaea</taxon>
        <taxon>Thermoproteota</taxon>
        <taxon>Thermoprotei</taxon>
        <taxon>Sulfolobales</taxon>
        <taxon>Sulfolobaceae</taxon>
        <taxon>Stygiolobus</taxon>
    </lineage>
</organism>
<keyword evidence="1" id="KW-1133">Transmembrane helix</keyword>
<accession>A0A650CSC6</accession>
<dbReference type="OrthoDB" id="33909at2157"/>
<protein>
    <submittedName>
        <fullName evidence="2">Thermopsin-like protein</fullName>
    </submittedName>
</protein>
<dbReference type="Pfam" id="PF05317">
    <property type="entry name" value="Thermopsin"/>
    <property type="match status" value="1"/>
</dbReference>
<evidence type="ECO:0000313" key="2">
    <source>
        <dbReference type="EMBL" id="QGR20552.1"/>
    </source>
</evidence>
<reference evidence="2 3" key="1">
    <citation type="submission" date="2019-10" db="EMBL/GenBank/DDBJ databases">
        <title>Genome Sequences from Six Type Strain Members of the Archaeal Family Sulfolobaceae: Acidianus ambivalens, Acidianus infernus, Metallosphaera prunae, Stygiolobus azoricus, Sulfolobus metallicus, and Sulfurisphaera ohwakuensis.</title>
        <authorList>
            <person name="Counts J.A."/>
            <person name="Kelly R.M."/>
        </authorList>
    </citation>
    <scope>NUCLEOTIDE SEQUENCE [LARGE SCALE GENOMIC DNA]</scope>
    <source>
        <strain evidence="2 3">FC6</strain>
    </source>
</reference>
<evidence type="ECO:0000313" key="3">
    <source>
        <dbReference type="Proteomes" id="UP000423396"/>
    </source>
</evidence>
<evidence type="ECO:0000256" key="1">
    <source>
        <dbReference type="SAM" id="Phobius"/>
    </source>
</evidence>
<feature type="transmembrane region" description="Helical" evidence="1">
    <location>
        <begin position="400"/>
        <end position="420"/>
    </location>
</feature>
<keyword evidence="3" id="KW-1185">Reference proteome</keyword>
<gene>
    <name evidence="2" type="ORF">D1868_08925</name>
</gene>
<dbReference type="Proteomes" id="UP000423396">
    <property type="component" value="Chromosome"/>
</dbReference>
<keyword evidence="1" id="KW-0472">Membrane</keyword>
<dbReference type="KEGG" id="sazo:D1868_08925"/>
<keyword evidence="1" id="KW-0812">Transmembrane</keyword>
<sequence length="424" mass="46630">MLIAPIALALEFHSQSQIAYPVGMSFFPLTSIYYTDEVVGVVNITSMYIGSSYFPNGQYFTYGNASLQLNAMVDGLYWAQDVALFHQVNNGTFDVTFVVNVWDLSGPFTTNISSGVVSTYQGLGVICYLGPTFKVNTPFSLALFMTVNSTYLDFGYALGNNVSIYYRVPIGGLFQIGGLSIRGIPNDLELVFGGPGGGSVVQMYVHGTEELYYKTDNKLEIVPQAFSVGLDTAESAIGINSSSNLTDICAPYTELSYGKAELKVLWPVKPQLEVENNGSKIFVKLSYNGKPLDWQKIELEKFSFPSILTTVGTNITNSSGVVEFNYNLSTYVIYFPGNFSLASTYYVSVPYISSLSSVLKSTYNQLANFIAHYNFKKTISSFFGNKSDTVKYSAQVSINYVLLLYILAFSIGVVISAILLKFKH</sequence>